<feature type="transmembrane region" description="Helical" evidence="10">
    <location>
        <begin position="499"/>
        <end position="517"/>
    </location>
</feature>
<feature type="transmembrane region" description="Helical" evidence="10">
    <location>
        <begin position="648"/>
        <end position="669"/>
    </location>
</feature>
<feature type="compositionally biased region" description="Polar residues" evidence="9">
    <location>
        <begin position="386"/>
        <end position="398"/>
    </location>
</feature>
<dbReference type="PROSITE" id="PS00183">
    <property type="entry name" value="UBC_1"/>
    <property type="match status" value="1"/>
</dbReference>
<evidence type="ECO:0000256" key="5">
    <source>
        <dbReference type="ARBA" id="ARBA00022840"/>
    </source>
</evidence>
<evidence type="ECO:0000256" key="10">
    <source>
        <dbReference type="SAM" id="Phobius"/>
    </source>
</evidence>
<dbReference type="Pfam" id="PF00179">
    <property type="entry name" value="UQ_con"/>
    <property type="match status" value="1"/>
</dbReference>
<feature type="region of interest" description="Disordered" evidence="9">
    <location>
        <begin position="381"/>
        <end position="406"/>
    </location>
</feature>
<keyword evidence="5" id="KW-0067">ATP-binding</keyword>
<organism evidence="12 13">
    <name type="scientific">Dentipellis fragilis</name>
    <dbReference type="NCBI Taxonomy" id="205917"/>
    <lineage>
        <taxon>Eukaryota</taxon>
        <taxon>Fungi</taxon>
        <taxon>Dikarya</taxon>
        <taxon>Basidiomycota</taxon>
        <taxon>Agaricomycotina</taxon>
        <taxon>Agaricomycetes</taxon>
        <taxon>Russulales</taxon>
        <taxon>Hericiaceae</taxon>
        <taxon>Dentipellis</taxon>
    </lineage>
</organism>
<dbReference type="EMBL" id="SEOQ01000296">
    <property type="protein sequence ID" value="TFY65912.1"/>
    <property type="molecule type" value="Genomic_DNA"/>
</dbReference>
<dbReference type="InterPro" id="IPR023313">
    <property type="entry name" value="UBQ-conjugating_AS"/>
</dbReference>
<dbReference type="CDD" id="cd23800">
    <property type="entry name" value="UBCc_UBE2K"/>
    <property type="match status" value="1"/>
</dbReference>
<evidence type="ECO:0000256" key="9">
    <source>
        <dbReference type="SAM" id="MobiDB-lite"/>
    </source>
</evidence>
<feature type="transmembrane region" description="Helical" evidence="10">
    <location>
        <begin position="1014"/>
        <end position="1040"/>
    </location>
</feature>
<feature type="transmembrane region" description="Helical" evidence="10">
    <location>
        <begin position="897"/>
        <end position="914"/>
    </location>
</feature>
<feature type="transmembrane region" description="Helical" evidence="10">
    <location>
        <begin position="1109"/>
        <end position="1129"/>
    </location>
</feature>
<feature type="region of interest" description="Disordered" evidence="9">
    <location>
        <begin position="1292"/>
        <end position="1319"/>
    </location>
</feature>
<dbReference type="OrthoDB" id="9993688at2759"/>
<feature type="transmembrane region" description="Helical" evidence="10">
    <location>
        <begin position="1052"/>
        <end position="1073"/>
    </location>
</feature>
<evidence type="ECO:0000256" key="3">
    <source>
        <dbReference type="ARBA" id="ARBA00022741"/>
    </source>
</evidence>
<protein>
    <recommendedName>
        <fullName evidence="6">Ubiquitin-conjugating enzyme E2 1</fullName>
        <ecNumber evidence="1">2.3.2.23</ecNumber>
    </recommendedName>
    <alternativeName>
        <fullName evidence="7">E2 ubiquitin-conjugating enzyme 1</fullName>
    </alternativeName>
</protein>
<dbReference type="InterPro" id="IPR015368">
    <property type="entry name" value="UBA_C_fun"/>
</dbReference>
<keyword evidence="10" id="KW-0472">Membrane</keyword>
<dbReference type="Pfam" id="PF09288">
    <property type="entry name" value="UBA_3"/>
    <property type="match status" value="1"/>
</dbReference>
<dbReference type="STRING" id="205917.A0A4Y9YUN4"/>
<reference evidence="12 13" key="1">
    <citation type="submission" date="2019-02" db="EMBL/GenBank/DDBJ databases">
        <title>Genome sequencing of the rare red list fungi Dentipellis fragilis.</title>
        <authorList>
            <person name="Buettner E."/>
            <person name="Kellner H."/>
        </authorList>
    </citation>
    <scope>NUCLEOTIDE SEQUENCE [LARGE SCALE GENOMIC DNA]</scope>
    <source>
        <strain evidence="12 13">DSM 105465</strain>
    </source>
</reference>
<keyword evidence="10" id="KW-0812">Transmembrane</keyword>
<evidence type="ECO:0000256" key="1">
    <source>
        <dbReference type="ARBA" id="ARBA00012486"/>
    </source>
</evidence>
<evidence type="ECO:0000256" key="4">
    <source>
        <dbReference type="ARBA" id="ARBA00022786"/>
    </source>
</evidence>
<keyword evidence="3" id="KW-0547">Nucleotide-binding</keyword>
<evidence type="ECO:0000313" key="12">
    <source>
        <dbReference type="EMBL" id="TFY65912.1"/>
    </source>
</evidence>
<evidence type="ECO:0000256" key="8">
    <source>
        <dbReference type="PROSITE-ProRule" id="PRU10133"/>
    </source>
</evidence>
<dbReference type="InterPro" id="IPR016135">
    <property type="entry name" value="UBQ-conjugating_enzyme/RWD"/>
</dbReference>
<feature type="transmembrane region" description="Helical" evidence="10">
    <location>
        <begin position="726"/>
        <end position="744"/>
    </location>
</feature>
<evidence type="ECO:0000313" key="13">
    <source>
        <dbReference type="Proteomes" id="UP000298327"/>
    </source>
</evidence>
<feature type="transmembrane region" description="Helical" evidence="10">
    <location>
        <begin position="934"/>
        <end position="951"/>
    </location>
</feature>
<feature type="domain" description="UBC core" evidence="11">
    <location>
        <begin position="3"/>
        <end position="150"/>
    </location>
</feature>
<sequence length="1342" mass="147528">MDARLRRVNKEIADCKNDKASHVQVDLIDNSPFHLKGSFPGPEDTPYQGGHFEVDIQIPPTYPFQPPKMKFITKVYHPNVSSANGAICLDILKDAWSPVLTLKSTLISLQSLLCSPEPNDPQDAEVAKHYMTSRSGFDDTARYWTQVYAGGSKAKSGTPGVPEEGGERDEIAIAGLEKAHVEQFEAIGFERAKVRKYVDRCASAAELQGSKCREDSGRQGCRRAAEELTRTPHRILLYFLRDWLYADVACSRLSYSAFKFLRCREPSIAPRDKTTSSQFGDELAVYVLELACAKRPSSGALLGCRWHHEEYTWRVFETNTSCLSSPGILENSGFTCTAVYPTPQAPARCFHSHATSPGYEPTAITGSLLASFNGQKTLSDDEANSVRKSSASAIQPDNTARPLPRRVSDVPDVLPASVTDVASEESVCGTYHYSICSPTSYNNSKTSSRYDRSIYTMCGDQFYRAQLSGLWIETLFYGFNAAVFAGSVYVLTHHRRSKYYLATSISIFVLCTADMLLDFVRILLTRDATANSDVDGANVSSCTRETQSRLEEAVLEDLLFTASDAVSAMAMFIADALLITRCFILWQHKRWIVYPLIPLLLATAACNFAAVYYDAAIYHIRVITPLWEDPISAEWVRNQNLYSALASAGYALTLATNVLATLCISFRVWSVKRELQRTLGKVGGAKHYDAAIAIIVESGAVLSLSFIVTLACLYTTRLYSIVANNVAFQLVGIAPTMIIIRVGLASGIESEAPVQLSNQVPRSIATLDVLHSIRFAEREYAESSPWPPRSPVRQTELVTAEKGGEASGAVSPGEVAYIDDHVEGRGNAAGSWGGLVAGEALRLFRRTVDAFGLGLRSSELAVAVQLRCRAFNVQHYDFREGPDEHHIRRFAAYKNDAPIISSPIVILLASARSWKMCGEEFFRARIASLWVETFLYGLYAGLFTGSIYVLTRKRPNKYHLVTTIALFGLCSIFMFLDLVKILATPEFTIGTYFTGYTSFSCSSGNLQGGSNEPVFTYILLATQDALSGVAQVIAHGLLIYRCLIIWDHKKSVIVPSLVGLLAMTVLNFVDIYYDVQIYRFRQVPPLPGGRDPTLVEAERMNNVLAEASFAFGLATNIITTVLIVIRIWLQTRELEHTLGRRAGVRYRSAMLMIIESGALYSVSLLVFIIINVCTPTYVAIPNNAMQQTMGIAPALIIVRVGMGKGIEAAHGMTCPTNINNLLRPGFQYPRPPVYAADSAAAEGQEDSPDMDVKEDINLNCDHLGSGEMERSRQRLKSAYLFVRHVNVSQVGKTSGMLPNAGHDPGSSGTHSETTKKSAPSALEHISLTVASVGIHAGTMHEL</sequence>
<dbReference type="GO" id="GO:0005524">
    <property type="term" value="F:ATP binding"/>
    <property type="evidence" value="ECO:0007669"/>
    <property type="project" value="UniProtKB-KW"/>
</dbReference>
<dbReference type="PANTHER" id="PTHR24068">
    <property type="entry name" value="UBIQUITIN-CONJUGATING ENZYME E2"/>
    <property type="match status" value="1"/>
</dbReference>
<feature type="active site" description="Glycyl thioester intermediate" evidence="8">
    <location>
        <position position="88"/>
    </location>
</feature>
<proteinExistence type="predicted"/>
<dbReference type="SUPFAM" id="SSF54495">
    <property type="entry name" value="UBC-like"/>
    <property type="match status" value="1"/>
</dbReference>
<feature type="transmembrane region" description="Helical" evidence="10">
    <location>
        <begin position="591"/>
        <end position="613"/>
    </location>
</feature>
<feature type="transmembrane region" description="Helical" evidence="10">
    <location>
        <begin position="1149"/>
        <end position="1170"/>
    </location>
</feature>
<keyword evidence="2" id="KW-0808">Transferase</keyword>
<evidence type="ECO:0000256" key="2">
    <source>
        <dbReference type="ARBA" id="ARBA00022679"/>
    </source>
</evidence>
<feature type="transmembrane region" description="Helical" evidence="10">
    <location>
        <begin position="690"/>
        <end position="714"/>
    </location>
</feature>
<dbReference type="EC" id="2.3.2.23" evidence="1"/>
<dbReference type="InterPro" id="IPR000608">
    <property type="entry name" value="UBC"/>
</dbReference>
<accession>A0A4Y9YUN4</accession>
<dbReference type="Gene3D" id="3.10.110.10">
    <property type="entry name" value="Ubiquitin Conjugating Enzyme"/>
    <property type="match status" value="1"/>
</dbReference>
<dbReference type="SMART" id="SM00212">
    <property type="entry name" value="UBCc"/>
    <property type="match status" value="1"/>
</dbReference>
<dbReference type="PROSITE" id="PS50127">
    <property type="entry name" value="UBC_2"/>
    <property type="match status" value="1"/>
</dbReference>
<feature type="transmembrane region" description="Helical" evidence="10">
    <location>
        <begin position="558"/>
        <end position="579"/>
    </location>
</feature>
<dbReference type="Proteomes" id="UP000298327">
    <property type="component" value="Unassembled WGS sequence"/>
</dbReference>
<evidence type="ECO:0000256" key="7">
    <source>
        <dbReference type="ARBA" id="ARBA00077197"/>
    </source>
</evidence>
<dbReference type="FunFam" id="3.10.110.10:FF:000037">
    <property type="entry name" value="ubiquitin-conjugating enzyme E2 27"/>
    <property type="match status" value="1"/>
</dbReference>
<gene>
    <name evidence="12" type="ORF">EVG20_g5177</name>
</gene>
<name>A0A4Y9YUN4_9AGAM</name>
<keyword evidence="10" id="KW-1133">Transmembrane helix</keyword>
<dbReference type="GO" id="GO:0061631">
    <property type="term" value="F:ubiquitin conjugating enzyme activity"/>
    <property type="evidence" value="ECO:0007669"/>
    <property type="project" value="UniProtKB-EC"/>
</dbReference>
<evidence type="ECO:0000256" key="6">
    <source>
        <dbReference type="ARBA" id="ARBA00072431"/>
    </source>
</evidence>
<keyword evidence="4" id="KW-0833">Ubl conjugation pathway</keyword>
<feature type="transmembrane region" description="Helical" evidence="10">
    <location>
        <begin position="958"/>
        <end position="976"/>
    </location>
</feature>
<feature type="transmembrane region" description="Helical" evidence="10">
    <location>
        <begin position="470"/>
        <end position="492"/>
    </location>
</feature>
<comment type="caution">
    <text evidence="12">The sequence shown here is derived from an EMBL/GenBank/DDBJ whole genome shotgun (WGS) entry which is preliminary data.</text>
</comment>
<evidence type="ECO:0000259" key="11">
    <source>
        <dbReference type="PROSITE" id="PS50127"/>
    </source>
</evidence>
<keyword evidence="13" id="KW-1185">Reference proteome</keyword>